<dbReference type="Proteomes" id="UP000250997">
    <property type="component" value="Unassembled WGS sequence"/>
</dbReference>
<proteinExistence type="predicted"/>
<dbReference type="RefSeq" id="WP_158396972.1">
    <property type="nucleotide sequence ID" value="NZ_CP026548.1"/>
</dbReference>
<evidence type="ECO:0000313" key="4">
    <source>
        <dbReference type="Proteomes" id="UP000251144"/>
    </source>
</evidence>
<reference evidence="3 4" key="1">
    <citation type="submission" date="2018-02" db="EMBL/GenBank/DDBJ databases">
        <title>Complete genome sequencing of Faecalibacterium prausnitzii strains isolated from the human gut.</title>
        <authorList>
            <person name="Fitzgerald B.C."/>
            <person name="Shkoporov A.N."/>
            <person name="Ross P.R."/>
            <person name="Hill C."/>
        </authorList>
    </citation>
    <scope>NUCLEOTIDE SEQUENCE [LARGE SCALE GENOMIC DNA]</scope>
    <source>
        <strain evidence="1 3">APC942/18-1</strain>
        <strain evidence="2 4">APC942/32-1</strain>
    </source>
</reference>
<dbReference type="EMBL" id="PRLA01000001">
    <property type="protein sequence ID" value="RAW52703.1"/>
    <property type="molecule type" value="Genomic_DNA"/>
</dbReference>
<accession>A0A1Q6QLF2</accession>
<evidence type="ECO:0000313" key="2">
    <source>
        <dbReference type="EMBL" id="RAW53669.1"/>
    </source>
</evidence>
<dbReference type="OrthoDB" id="1862613at2"/>
<evidence type="ECO:0000313" key="1">
    <source>
        <dbReference type="EMBL" id="RAW52703.1"/>
    </source>
</evidence>
<protein>
    <submittedName>
        <fullName evidence="2">Uncharacterized protein</fullName>
    </submittedName>
</protein>
<dbReference type="AlphaFoldDB" id="A0A1Q6QLF2"/>
<organism evidence="2 4">
    <name type="scientific">Faecalibacterium prausnitzii</name>
    <dbReference type="NCBI Taxonomy" id="853"/>
    <lineage>
        <taxon>Bacteria</taxon>
        <taxon>Bacillati</taxon>
        <taxon>Bacillota</taxon>
        <taxon>Clostridia</taxon>
        <taxon>Eubacteriales</taxon>
        <taxon>Oscillospiraceae</taxon>
        <taxon>Faecalibacterium</taxon>
    </lineage>
</organism>
<name>A0A1Q6QLF2_9FIRM</name>
<evidence type="ECO:0000313" key="3">
    <source>
        <dbReference type="Proteomes" id="UP000250997"/>
    </source>
</evidence>
<dbReference type="Proteomes" id="UP000251144">
    <property type="component" value="Unassembled WGS sequence"/>
</dbReference>
<sequence>MKRIQMPSSYAVVPDGEKALLGGGGAFRDAWTSFTDHLRFTDFFFRGGLLSLSISFIPKLLFNVVKAGFNAVEGVHTFFFGGPSKAAEDLQTYKNDMSALRADAKSQRG</sequence>
<comment type="caution">
    <text evidence="2">The sequence shown here is derived from an EMBL/GenBank/DDBJ whole genome shotgun (WGS) entry which is preliminary data.</text>
</comment>
<gene>
    <name evidence="2" type="ORF">C4N26_09815</name>
    <name evidence="1" type="ORF">C4N27_00705</name>
</gene>
<dbReference type="EMBL" id="PRLB01000009">
    <property type="protein sequence ID" value="RAW53669.1"/>
    <property type="molecule type" value="Genomic_DNA"/>
</dbReference>